<proteinExistence type="predicted"/>
<name>A0A6G1JDH9_9PLEO</name>
<evidence type="ECO:0000313" key="2">
    <source>
        <dbReference type="Proteomes" id="UP000799291"/>
    </source>
</evidence>
<dbReference type="Proteomes" id="UP000799291">
    <property type="component" value="Unassembled WGS sequence"/>
</dbReference>
<dbReference type="AlphaFoldDB" id="A0A6G1JDH9"/>
<organism evidence="1 2">
    <name type="scientific">Lentithecium fluviatile CBS 122367</name>
    <dbReference type="NCBI Taxonomy" id="1168545"/>
    <lineage>
        <taxon>Eukaryota</taxon>
        <taxon>Fungi</taxon>
        <taxon>Dikarya</taxon>
        <taxon>Ascomycota</taxon>
        <taxon>Pezizomycotina</taxon>
        <taxon>Dothideomycetes</taxon>
        <taxon>Pleosporomycetidae</taxon>
        <taxon>Pleosporales</taxon>
        <taxon>Massarineae</taxon>
        <taxon>Lentitheciaceae</taxon>
        <taxon>Lentithecium</taxon>
    </lineage>
</organism>
<accession>A0A6G1JDH9</accession>
<sequence length="240" mass="25676">MASPPTVLYPLTLPTLLKHVLTTQSSTVPTTLIICSSRETFLQHLLHALQLQDGLDDQGLQQLIVPTLHNLLTAQHVQVAFCASVQTLLAYLSAYAGATTSPSGVSEGRPKARIVLAGPLGLHAHTSSFSAQGLSRTFAAAVEVASRADAALVVVECLGAAKSSDSENDERDGKTSIDDGEELATGEAQEDPWEQEVPILNVSARKFGPGNADRAWAGRTVRAKRIAARWCRFRNLDEPD</sequence>
<dbReference type="OrthoDB" id="5391496at2759"/>
<dbReference type="EMBL" id="MU005574">
    <property type="protein sequence ID" value="KAF2688189.1"/>
    <property type="molecule type" value="Genomic_DNA"/>
</dbReference>
<gene>
    <name evidence="1" type="ORF">K458DRAFT_440868</name>
</gene>
<reference evidence="1" key="1">
    <citation type="journal article" date="2020" name="Stud. Mycol.">
        <title>101 Dothideomycetes genomes: a test case for predicting lifestyles and emergence of pathogens.</title>
        <authorList>
            <person name="Haridas S."/>
            <person name="Albert R."/>
            <person name="Binder M."/>
            <person name="Bloem J."/>
            <person name="Labutti K."/>
            <person name="Salamov A."/>
            <person name="Andreopoulos B."/>
            <person name="Baker S."/>
            <person name="Barry K."/>
            <person name="Bills G."/>
            <person name="Bluhm B."/>
            <person name="Cannon C."/>
            <person name="Castanera R."/>
            <person name="Culley D."/>
            <person name="Daum C."/>
            <person name="Ezra D."/>
            <person name="Gonzalez J."/>
            <person name="Henrissat B."/>
            <person name="Kuo A."/>
            <person name="Liang C."/>
            <person name="Lipzen A."/>
            <person name="Lutzoni F."/>
            <person name="Magnuson J."/>
            <person name="Mondo S."/>
            <person name="Nolan M."/>
            <person name="Ohm R."/>
            <person name="Pangilinan J."/>
            <person name="Park H.-J."/>
            <person name="Ramirez L."/>
            <person name="Alfaro M."/>
            <person name="Sun H."/>
            <person name="Tritt A."/>
            <person name="Yoshinaga Y."/>
            <person name="Zwiers L.-H."/>
            <person name="Turgeon B."/>
            <person name="Goodwin S."/>
            <person name="Spatafora J."/>
            <person name="Crous P."/>
            <person name="Grigoriev I."/>
        </authorList>
    </citation>
    <scope>NUCLEOTIDE SEQUENCE</scope>
    <source>
        <strain evidence="1">CBS 122367</strain>
    </source>
</reference>
<evidence type="ECO:0000313" key="1">
    <source>
        <dbReference type="EMBL" id="KAF2688189.1"/>
    </source>
</evidence>
<keyword evidence="2" id="KW-1185">Reference proteome</keyword>
<protein>
    <submittedName>
        <fullName evidence="1">Uncharacterized protein</fullName>
    </submittedName>
</protein>